<name>A0ABV9QLH9_9FIRM</name>
<dbReference type="SUPFAM" id="SSF102114">
    <property type="entry name" value="Radical SAM enzymes"/>
    <property type="match status" value="1"/>
</dbReference>
<evidence type="ECO:0000256" key="3">
    <source>
        <dbReference type="ARBA" id="ARBA00023004"/>
    </source>
</evidence>
<dbReference type="InterPro" id="IPR047771">
    <property type="entry name" value="Radical_SAM_STM4011-like"/>
</dbReference>
<keyword evidence="2" id="KW-0479">Metal-binding</keyword>
<dbReference type="Gene3D" id="3.90.1070.10">
    <property type="match status" value="1"/>
</dbReference>
<dbReference type="Gene3D" id="3.40.50.1000">
    <property type="entry name" value="HAD superfamily/HAD-like"/>
    <property type="match status" value="1"/>
</dbReference>
<protein>
    <submittedName>
        <fullName evidence="5">STM4011 family radical SAM protein</fullName>
    </submittedName>
</protein>
<dbReference type="InterPro" id="IPR058240">
    <property type="entry name" value="rSAM_sf"/>
</dbReference>
<proteinExistence type="predicted"/>
<gene>
    <name evidence="5" type="ORF">ACFO4R_09095</name>
</gene>
<accession>A0ABV9QLH9</accession>
<dbReference type="InterPro" id="IPR013785">
    <property type="entry name" value="Aldolase_TIM"/>
</dbReference>
<reference evidence="6" key="1">
    <citation type="journal article" date="2019" name="Int. J. Syst. Evol. Microbiol.">
        <title>The Global Catalogue of Microorganisms (GCM) 10K type strain sequencing project: providing services to taxonomists for standard genome sequencing and annotation.</title>
        <authorList>
            <consortium name="The Broad Institute Genomics Platform"/>
            <consortium name="The Broad Institute Genome Sequencing Center for Infectious Disease"/>
            <person name="Wu L."/>
            <person name="Ma J."/>
        </authorList>
    </citation>
    <scope>NUCLEOTIDE SEQUENCE [LARGE SCALE GENOMIC DNA]</scope>
    <source>
        <strain evidence="6">CCUG 46385</strain>
    </source>
</reference>
<keyword evidence="1" id="KW-0949">S-adenosyl-L-methionine</keyword>
<dbReference type="InterPro" id="IPR023214">
    <property type="entry name" value="HAD_sf"/>
</dbReference>
<evidence type="ECO:0000256" key="1">
    <source>
        <dbReference type="ARBA" id="ARBA00022691"/>
    </source>
</evidence>
<evidence type="ECO:0000256" key="4">
    <source>
        <dbReference type="ARBA" id="ARBA00023014"/>
    </source>
</evidence>
<dbReference type="NCBIfam" id="NF038073">
    <property type="entry name" value="rSAM_STM4011"/>
    <property type="match status" value="1"/>
</dbReference>
<dbReference type="Proteomes" id="UP001595916">
    <property type="component" value="Unassembled WGS sequence"/>
</dbReference>
<keyword evidence="6" id="KW-1185">Reference proteome</keyword>
<evidence type="ECO:0000313" key="5">
    <source>
        <dbReference type="EMBL" id="MFC4805235.1"/>
    </source>
</evidence>
<dbReference type="SFLD" id="SFLDS00029">
    <property type="entry name" value="Radical_SAM"/>
    <property type="match status" value="1"/>
</dbReference>
<dbReference type="SUPFAM" id="SSF56784">
    <property type="entry name" value="HAD-like"/>
    <property type="match status" value="1"/>
</dbReference>
<dbReference type="EMBL" id="JBHSHL010000042">
    <property type="protein sequence ID" value="MFC4805235.1"/>
    <property type="molecule type" value="Genomic_DNA"/>
</dbReference>
<evidence type="ECO:0000313" key="6">
    <source>
        <dbReference type="Proteomes" id="UP001595916"/>
    </source>
</evidence>
<keyword evidence="3" id="KW-0408">Iron</keyword>
<evidence type="ECO:0000256" key="2">
    <source>
        <dbReference type="ARBA" id="ARBA00022723"/>
    </source>
</evidence>
<keyword evidence="4" id="KW-0411">Iron-sulfur</keyword>
<comment type="caution">
    <text evidence="5">The sequence shown here is derived from an EMBL/GenBank/DDBJ whole genome shotgun (WGS) entry which is preliminary data.</text>
</comment>
<organism evidence="5 6">
    <name type="scientific">Filifactor villosus</name>
    <dbReference type="NCBI Taxonomy" id="29374"/>
    <lineage>
        <taxon>Bacteria</taxon>
        <taxon>Bacillati</taxon>
        <taxon>Bacillota</taxon>
        <taxon>Clostridia</taxon>
        <taxon>Peptostreptococcales</taxon>
        <taxon>Filifactoraceae</taxon>
        <taxon>Filifactor</taxon>
    </lineage>
</organism>
<dbReference type="RefSeq" id="WP_379788782.1">
    <property type="nucleotide sequence ID" value="NZ_JBHSHL010000042.1"/>
</dbReference>
<sequence>MIETIYYRGFVNFCNYSCSYCPFSKKKKEPSRIRKDMEVLDRLYGELKQEKLRKNLMITPYGEVMCLEEYQKRFISFSSLEQIAYIGVQTNLSFEVNSFLKEVVKQGGRPDKMVFWATWHPEFVSPEEFAAKVNLLSESCKISVGAVANGNNVEQMKTMRRLLNKKIYFWLNATDKLRVSFKENQIEKFCEIDPMFSYEFSRNREEFKICASHRNTYMDGYIVSKTCFFKKKKNIDITCSDHKQCNCYLGYSNFIDTKLRTFFGDTIAFRLPQKRKFECVFLDFDGILTDGEGKMRSDVFPILEELSAKSRLYLATARSFGSVRRKLGTKMAYFRGGVFSDGADIREDSLRLRERFLLDRDLVSDIFESCAGFSGIHIDKAEGEGILRLGLPSSVAEIMGDGRIQRRRYATKCYLQHREASKKNGILKIVETYGLNKRDVLFVSDNMQDDEVFRELPYTVSPLCRKELREKSSYSLNLEHLIWILE</sequence>
<dbReference type="Gene3D" id="3.20.20.70">
    <property type="entry name" value="Aldolase class I"/>
    <property type="match status" value="1"/>
</dbReference>
<dbReference type="InterPro" id="IPR036412">
    <property type="entry name" value="HAD-like_sf"/>
</dbReference>
<dbReference type="InterPro" id="IPR007197">
    <property type="entry name" value="rSAM"/>
</dbReference>